<accession>A0AAV7NYN8</accession>
<keyword evidence="2" id="KW-1185">Reference proteome</keyword>
<dbReference type="AlphaFoldDB" id="A0AAV7NYN8"/>
<name>A0AAV7NYN8_PLEWA</name>
<reference evidence="1" key="1">
    <citation type="journal article" date="2022" name="bioRxiv">
        <title>Sequencing and chromosome-scale assembly of the giantPleurodeles waltlgenome.</title>
        <authorList>
            <person name="Brown T."/>
            <person name="Elewa A."/>
            <person name="Iarovenko S."/>
            <person name="Subramanian E."/>
            <person name="Araus A.J."/>
            <person name="Petzold A."/>
            <person name="Susuki M."/>
            <person name="Suzuki K.-i.T."/>
            <person name="Hayashi T."/>
            <person name="Toyoda A."/>
            <person name="Oliveira C."/>
            <person name="Osipova E."/>
            <person name="Leigh N.D."/>
            <person name="Simon A."/>
            <person name="Yun M.H."/>
        </authorList>
    </citation>
    <scope>NUCLEOTIDE SEQUENCE</scope>
    <source>
        <strain evidence="1">20211129_DDA</strain>
        <tissue evidence="1">Liver</tissue>
    </source>
</reference>
<evidence type="ECO:0000313" key="1">
    <source>
        <dbReference type="EMBL" id="KAJ1120084.1"/>
    </source>
</evidence>
<protein>
    <submittedName>
        <fullName evidence="1">Uncharacterized protein</fullName>
    </submittedName>
</protein>
<organism evidence="1 2">
    <name type="scientific">Pleurodeles waltl</name>
    <name type="common">Iberian ribbed newt</name>
    <dbReference type="NCBI Taxonomy" id="8319"/>
    <lineage>
        <taxon>Eukaryota</taxon>
        <taxon>Metazoa</taxon>
        <taxon>Chordata</taxon>
        <taxon>Craniata</taxon>
        <taxon>Vertebrata</taxon>
        <taxon>Euteleostomi</taxon>
        <taxon>Amphibia</taxon>
        <taxon>Batrachia</taxon>
        <taxon>Caudata</taxon>
        <taxon>Salamandroidea</taxon>
        <taxon>Salamandridae</taxon>
        <taxon>Pleurodelinae</taxon>
        <taxon>Pleurodeles</taxon>
    </lineage>
</organism>
<sequence>MSACAVTLQNQCAATMIPHQQHVGGSDNERKRTNYTLPLRHRKRTFKFAQTTARKRIVMLPFLYGAGVSKQGTL</sequence>
<dbReference type="Proteomes" id="UP001066276">
    <property type="component" value="Chromosome 8"/>
</dbReference>
<gene>
    <name evidence="1" type="ORF">NDU88_008260</name>
</gene>
<dbReference type="EMBL" id="JANPWB010000012">
    <property type="protein sequence ID" value="KAJ1120084.1"/>
    <property type="molecule type" value="Genomic_DNA"/>
</dbReference>
<comment type="caution">
    <text evidence="1">The sequence shown here is derived from an EMBL/GenBank/DDBJ whole genome shotgun (WGS) entry which is preliminary data.</text>
</comment>
<proteinExistence type="predicted"/>
<evidence type="ECO:0000313" key="2">
    <source>
        <dbReference type="Proteomes" id="UP001066276"/>
    </source>
</evidence>